<accession>A0ABU3TK95</accession>
<dbReference type="EMBL" id="JAWDJT010000010">
    <property type="protein sequence ID" value="MDU0371800.1"/>
    <property type="molecule type" value="Genomic_DNA"/>
</dbReference>
<comment type="caution">
    <text evidence="1">The sequence shown here is derived from an EMBL/GenBank/DDBJ whole genome shotgun (WGS) entry which is preliminary data.</text>
</comment>
<sequence>MQLPLVLLTLLPSPPAPPAVTLHRITAATYAQARRAAKPVQVPTTFPIKPLNGQFVIPTSSGPQTFRDVVIDEKAIANGHSEDESTNYVYHGFSAGFRRHVVEVTFYETGEWWLISPEGRRLTLYGKPVYAPDQQSIATICPGLEYSGGQPNALQIFRLQNGTLRPFWEVRPTSWEPEELFWVDKNTLYLKREEYPGGRQGAMSYWKLAVAAKPE</sequence>
<gene>
    <name evidence="1" type="ORF">ROI90_15455</name>
</gene>
<evidence type="ECO:0000313" key="2">
    <source>
        <dbReference type="Proteomes" id="UP001250698"/>
    </source>
</evidence>
<evidence type="ECO:0000313" key="1">
    <source>
        <dbReference type="EMBL" id="MDU0371800.1"/>
    </source>
</evidence>
<name>A0ABU3TK95_9BACT</name>
<dbReference type="RefSeq" id="WP_315999259.1">
    <property type="nucleotide sequence ID" value="NZ_JAWDJT010000010.1"/>
</dbReference>
<organism evidence="1 2">
    <name type="scientific">Hymenobacter endophyticus</name>
    <dbReference type="NCBI Taxonomy" id="3076335"/>
    <lineage>
        <taxon>Bacteria</taxon>
        <taxon>Pseudomonadati</taxon>
        <taxon>Bacteroidota</taxon>
        <taxon>Cytophagia</taxon>
        <taxon>Cytophagales</taxon>
        <taxon>Hymenobacteraceae</taxon>
        <taxon>Hymenobacter</taxon>
    </lineage>
</organism>
<protein>
    <submittedName>
        <fullName evidence="1">Uncharacterized protein</fullName>
    </submittedName>
</protein>
<reference evidence="1 2" key="1">
    <citation type="submission" date="2023-10" db="EMBL/GenBank/DDBJ databases">
        <title>Hymenobacter endophyticus sp. nov., an isolate from the leaf tissues of wheat.</title>
        <authorList>
            <person name="Dai Y."/>
        </authorList>
    </citation>
    <scope>NUCLEOTIDE SEQUENCE [LARGE SCALE GENOMIC DNA]</scope>
    <source>
        <strain evidence="1 2">ZK17L-C2</strain>
    </source>
</reference>
<proteinExistence type="predicted"/>
<keyword evidence="2" id="KW-1185">Reference proteome</keyword>
<dbReference type="Proteomes" id="UP001250698">
    <property type="component" value="Unassembled WGS sequence"/>
</dbReference>